<keyword evidence="3" id="KW-1185">Reference proteome</keyword>
<dbReference type="Proteomes" id="UP001428341">
    <property type="component" value="Unassembled WGS sequence"/>
</dbReference>
<keyword evidence="1" id="KW-0472">Membrane</keyword>
<dbReference type="AlphaFoldDB" id="A0AAP0LKC3"/>
<sequence length="88" mass="10083">MQTYYLMMLSGLNFSKHLASELAVLCRDSSEYAVFKFNLIHFSSKTFVVGLRILAKYLGNISHFLIMAAFFIDIIFNCFCHTLCNKGL</sequence>
<protein>
    <submittedName>
        <fullName evidence="2">Uncharacterized protein</fullName>
    </submittedName>
</protein>
<evidence type="ECO:0000313" key="2">
    <source>
        <dbReference type="EMBL" id="KAK9176696.1"/>
    </source>
</evidence>
<dbReference type="EMBL" id="JBCGBO010000025">
    <property type="protein sequence ID" value="KAK9176696.1"/>
    <property type="molecule type" value="Genomic_DNA"/>
</dbReference>
<accession>A0AAP0LKC3</accession>
<comment type="caution">
    <text evidence="2">The sequence shown here is derived from an EMBL/GenBank/DDBJ whole genome shotgun (WGS) entry which is preliminary data.</text>
</comment>
<gene>
    <name evidence="2" type="ORF">WN944_028715</name>
</gene>
<evidence type="ECO:0000313" key="3">
    <source>
        <dbReference type="Proteomes" id="UP001428341"/>
    </source>
</evidence>
<keyword evidence="1" id="KW-1133">Transmembrane helix</keyword>
<reference evidence="2 3" key="1">
    <citation type="submission" date="2024-05" db="EMBL/GenBank/DDBJ databases">
        <title>Haplotype-resolved chromosome-level genome assembly of Huyou (Citrus changshanensis).</title>
        <authorList>
            <person name="Miao C."/>
            <person name="Chen W."/>
            <person name="Wu Y."/>
            <person name="Wang L."/>
            <person name="Zhao S."/>
            <person name="Grierson D."/>
            <person name="Xu C."/>
            <person name="Chen K."/>
        </authorList>
    </citation>
    <scope>NUCLEOTIDE SEQUENCE [LARGE SCALE GENOMIC DNA]</scope>
    <source>
        <strain evidence="2">01-14</strain>
        <tissue evidence="2">Leaf</tissue>
    </source>
</reference>
<keyword evidence="1" id="KW-0812">Transmembrane</keyword>
<proteinExistence type="predicted"/>
<feature type="transmembrane region" description="Helical" evidence="1">
    <location>
        <begin position="61"/>
        <end position="84"/>
    </location>
</feature>
<evidence type="ECO:0000256" key="1">
    <source>
        <dbReference type="SAM" id="Phobius"/>
    </source>
</evidence>
<name>A0AAP0LKC3_9ROSI</name>
<organism evidence="2 3">
    <name type="scientific">Citrus x changshan-huyou</name>
    <dbReference type="NCBI Taxonomy" id="2935761"/>
    <lineage>
        <taxon>Eukaryota</taxon>
        <taxon>Viridiplantae</taxon>
        <taxon>Streptophyta</taxon>
        <taxon>Embryophyta</taxon>
        <taxon>Tracheophyta</taxon>
        <taxon>Spermatophyta</taxon>
        <taxon>Magnoliopsida</taxon>
        <taxon>eudicotyledons</taxon>
        <taxon>Gunneridae</taxon>
        <taxon>Pentapetalae</taxon>
        <taxon>rosids</taxon>
        <taxon>malvids</taxon>
        <taxon>Sapindales</taxon>
        <taxon>Rutaceae</taxon>
        <taxon>Aurantioideae</taxon>
        <taxon>Citrus</taxon>
    </lineage>
</organism>